<name>A0D6E8_PARTE</name>
<reference evidence="1 2" key="1">
    <citation type="journal article" date="2006" name="Nature">
        <title>Global trends of whole-genome duplications revealed by the ciliate Paramecium tetraurelia.</title>
        <authorList>
            <consortium name="Genoscope"/>
            <person name="Aury J.-M."/>
            <person name="Jaillon O."/>
            <person name="Duret L."/>
            <person name="Noel B."/>
            <person name="Jubin C."/>
            <person name="Porcel B.M."/>
            <person name="Segurens B."/>
            <person name="Daubin V."/>
            <person name="Anthouard V."/>
            <person name="Aiach N."/>
            <person name="Arnaiz O."/>
            <person name="Billaut A."/>
            <person name="Beisson J."/>
            <person name="Blanc I."/>
            <person name="Bouhouche K."/>
            <person name="Camara F."/>
            <person name="Duharcourt S."/>
            <person name="Guigo R."/>
            <person name="Gogendeau D."/>
            <person name="Katinka M."/>
            <person name="Keller A.-M."/>
            <person name="Kissmehl R."/>
            <person name="Klotz C."/>
            <person name="Koll F."/>
            <person name="Le Moue A."/>
            <person name="Lepere C."/>
            <person name="Malinsky S."/>
            <person name="Nowacki M."/>
            <person name="Nowak J.K."/>
            <person name="Plattner H."/>
            <person name="Poulain J."/>
            <person name="Ruiz F."/>
            <person name="Serrano V."/>
            <person name="Zagulski M."/>
            <person name="Dessen P."/>
            <person name="Betermier M."/>
            <person name="Weissenbach J."/>
            <person name="Scarpelli C."/>
            <person name="Schachter V."/>
            <person name="Sperling L."/>
            <person name="Meyer E."/>
            <person name="Cohen J."/>
            <person name="Wincker P."/>
        </authorList>
    </citation>
    <scope>NUCLEOTIDE SEQUENCE [LARGE SCALE GENOMIC DNA]</scope>
    <source>
        <strain evidence="1 2">Stock d4-2</strain>
    </source>
</reference>
<proteinExistence type="predicted"/>
<dbReference type="Proteomes" id="UP000000600">
    <property type="component" value="Unassembled WGS sequence"/>
</dbReference>
<dbReference type="InParanoid" id="A0D6E8"/>
<gene>
    <name evidence="1" type="ORF">GSPATT00001656001</name>
</gene>
<evidence type="ECO:0000313" key="1">
    <source>
        <dbReference type="EMBL" id="CAK78615.1"/>
    </source>
</evidence>
<organism evidence="1 2">
    <name type="scientific">Paramecium tetraurelia</name>
    <dbReference type="NCBI Taxonomy" id="5888"/>
    <lineage>
        <taxon>Eukaryota</taxon>
        <taxon>Sar</taxon>
        <taxon>Alveolata</taxon>
        <taxon>Ciliophora</taxon>
        <taxon>Intramacronucleata</taxon>
        <taxon>Oligohymenophorea</taxon>
        <taxon>Peniculida</taxon>
        <taxon>Parameciidae</taxon>
        <taxon>Paramecium</taxon>
    </lineage>
</organism>
<evidence type="ECO:0008006" key="3">
    <source>
        <dbReference type="Google" id="ProtNLM"/>
    </source>
</evidence>
<keyword evidence="2" id="KW-1185">Reference proteome</keyword>
<dbReference type="OrthoDB" id="10359088at2759"/>
<dbReference type="RefSeq" id="XP_001446012.1">
    <property type="nucleotide sequence ID" value="XM_001445975.1"/>
</dbReference>
<dbReference type="GeneID" id="5031797"/>
<dbReference type="AlphaFoldDB" id="A0D6E8"/>
<dbReference type="HOGENOM" id="CLU_1879444_0_0_1"/>
<evidence type="ECO:0000313" key="2">
    <source>
        <dbReference type="Proteomes" id="UP000000600"/>
    </source>
</evidence>
<dbReference type="KEGG" id="ptm:GSPATT00001656001"/>
<dbReference type="EMBL" id="CT868318">
    <property type="protein sequence ID" value="CAK78615.1"/>
    <property type="molecule type" value="Genomic_DNA"/>
</dbReference>
<sequence length="136" mass="16226">MEFITFTAFVVVVASKSIRAYSSCKVAQIFIIAQTIKYRRYKNVGIWVNHLGLWSWLHLRVHLRLGFEHCQVILVRKTHFSDIQIYLQEQNTDLIFRFTKDIMPFQRGLFHSRTLEFTCPILNKWQSKINQANKYS</sequence>
<accession>A0D6E8</accession>
<protein>
    <recommendedName>
        <fullName evidence="3">Secreted protein</fullName>
    </recommendedName>
</protein>